<sequence length="179" mass="19379">MILKPILNRFIKSGSATVMVLISIAVMAVVGASLVLMQKNYFSAAIRIEEESVTQDIAYLCMNKVAQYLQSQALLNQFPTITVETSLSATPSITTEITNYVNTNARGIRSLYSSSSLGSCTYAYLVGNDKISQGTVSGGEISTAREYNTNQQLEKFYSITSKPVAGSATVETIFFVGLK</sequence>
<dbReference type="RefSeq" id="WP_353439619.1">
    <property type="nucleotide sequence ID" value="NZ_CP099959.1"/>
</dbReference>
<organism evidence="2">
    <name type="scientific">Polynucleobacter sp. UK-FUSCHL-C3</name>
    <dbReference type="NCBI Taxonomy" id="2955208"/>
    <lineage>
        <taxon>Bacteria</taxon>
        <taxon>Pseudomonadati</taxon>
        <taxon>Pseudomonadota</taxon>
        <taxon>Betaproteobacteria</taxon>
        <taxon>Burkholderiales</taxon>
        <taxon>Burkholderiaceae</taxon>
        <taxon>Polynucleobacter</taxon>
    </lineage>
</organism>
<keyword evidence="1" id="KW-1133">Transmembrane helix</keyword>
<protein>
    <recommendedName>
        <fullName evidence="3">Type 4 fimbrial biogenesis protein PilX N-terminal domain-containing protein</fullName>
    </recommendedName>
</protein>
<accession>A0AAU8A4S3</accession>
<evidence type="ECO:0008006" key="3">
    <source>
        <dbReference type="Google" id="ProtNLM"/>
    </source>
</evidence>
<proteinExistence type="predicted"/>
<name>A0AAU8A4S3_9BURK</name>
<evidence type="ECO:0000256" key="1">
    <source>
        <dbReference type="SAM" id="Phobius"/>
    </source>
</evidence>
<reference evidence="2" key="1">
    <citation type="submission" date="2022-06" db="EMBL/GenBank/DDBJ databases">
        <title>New Polynucleobacter species.</title>
        <authorList>
            <person name="Hahn M.W."/>
        </authorList>
    </citation>
    <scope>NUCLEOTIDE SEQUENCE</scope>
    <source>
        <strain evidence="2">UK-FUSCHL-C3</strain>
    </source>
</reference>
<keyword evidence="1" id="KW-0472">Membrane</keyword>
<feature type="transmembrane region" description="Helical" evidence="1">
    <location>
        <begin position="16"/>
        <end position="37"/>
    </location>
</feature>
<evidence type="ECO:0000313" key="2">
    <source>
        <dbReference type="EMBL" id="XCC58392.1"/>
    </source>
</evidence>
<dbReference type="AlphaFoldDB" id="A0AAU8A4S3"/>
<keyword evidence="1" id="KW-0812">Transmembrane</keyword>
<dbReference type="EMBL" id="CP099959">
    <property type="protein sequence ID" value="XCC58392.1"/>
    <property type="molecule type" value="Genomic_DNA"/>
</dbReference>
<gene>
    <name evidence="2" type="ORF">NKE59_03630</name>
</gene>